<keyword evidence="3" id="KW-1185">Reference proteome</keyword>
<name>A0ABQ7G0G4_DUNSA</name>
<evidence type="ECO:0000313" key="3">
    <source>
        <dbReference type="Proteomes" id="UP000815325"/>
    </source>
</evidence>
<accession>A0ABQ7G0G4</accession>
<evidence type="ECO:0000313" key="2">
    <source>
        <dbReference type="EMBL" id="KAF5828096.1"/>
    </source>
</evidence>
<protein>
    <recommendedName>
        <fullName evidence="4">Encoded protein</fullName>
    </recommendedName>
</protein>
<feature type="region of interest" description="Disordered" evidence="1">
    <location>
        <begin position="1"/>
        <end position="27"/>
    </location>
</feature>
<evidence type="ECO:0008006" key="4">
    <source>
        <dbReference type="Google" id="ProtNLM"/>
    </source>
</evidence>
<dbReference type="Proteomes" id="UP000815325">
    <property type="component" value="Unassembled WGS sequence"/>
</dbReference>
<organism evidence="2 3">
    <name type="scientific">Dunaliella salina</name>
    <name type="common">Green alga</name>
    <name type="synonym">Protococcus salinus</name>
    <dbReference type="NCBI Taxonomy" id="3046"/>
    <lineage>
        <taxon>Eukaryota</taxon>
        <taxon>Viridiplantae</taxon>
        <taxon>Chlorophyta</taxon>
        <taxon>core chlorophytes</taxon>
        <taxon>Chlorophyceae</taxon>
        <taxon>CS clade</taxon>
        <taxon>Chlamydomonadales</taxon>
        <taxon>Dunaliellaceae</taxon>
        <taxon>Dunaliella</taxon>
    </lineage>
</organism>
<proteinExistence type="predicted"/>
<gene>
    <name evidence="2" type="ORF">DUNSADRAFT_18206</name>
</gene>
<sequence length="73" mass="7949">MHTQEYTLAYPRLRDSSSSSTDTQPPPLSPFISGDTLLCATNFMGWTAVTKLLHVSTNPFLSVLAPTTGLQVH</sequence>
<evidence type="ECO:0000256" key="1">
    <source>
        <dbReference type="SAM" id="MobiDB-lite"/>
    </source>
</evidence>
<reference evidence="2" key="1">
    <citation type="submission" date="2017-08" db="EMBL/GenBank/DDBJ databases">
        <authorList>
            <person name="Polle J.E."/>
            <person name="Barry K."/>
            <person name="Cushman J."/>
            <person name="Schmutz J."/>
            <person name="Tran D."/>
            <person name="Hathwaick L.T."/>
            <person name="Yim W.C."/>
            <person name="Jenkins J."/>
            <person name="Mckie-Krisberg Z.M."/>
            <person name="Prochnik S."/>
            <person name="Lindquist E."/>
            <person name="Dockter R.B."/>
            <person name="Adam C."/>
            <person name="Molina H."/>
            <person name="Bunkerborg J."/>
            <person name="Jin E."/>
            <person name="Buchheim M."/>
            <person name="Magnuson J."/>
        </authorList>
    </citation>
    <scope>NUCLEOTIDE SEQUENCE</scope>
    <source>
        <strain evidence="2">CCAP 19/18</strain>
    </source>
</reference>
<comment type="caution">
    <text evidence="2">The sequence shown here is derived from an EMBL/GenBank/DDBJ whole genome shotgun (WGS) entry which is preliminary data.</text>
</comment>
<dbReference type="EMBL" id="MU070364">
    <property type="protein sequence ID" value="KAF5828096.1"/>
    <property type="molecule type" value="Genomic_DNA"/>
</dbReference>